<feature type="transmembrane region" description="Helical" evidence="8">
    <location>
        <begin position="1711"/>
        <end position="1733"/>
    </location>
</feature>
<evidence type="ECO:0000256" key="2">
    <source>
        <dbReference type="ARBA" id="ARBA00022695"/>
    </source>
</evidence>
<feature type="region of interest" description="Disordered" evidence="7">
    <location>
        <begin position="1487"/>
        <end position="1506"/>
    </location>
</feature>
<dbReference type="Pfam" id="PF17917">
    <property type="entry name" value="RT_RNaseH"/>
    <property type="match status" value="1"/>
</dbReference>
<dbReference type="Pfam" id="PF03732">
    <property type="entry name" value="Retrotrans_gag"/>
    <property type="match status" value="1"/>
</dbReference>
<gene>
    <name evidence="12" type="ORF">CCAM_LOCUS30047</name>
</gene>
<name>A0A484MGW8_9ASTE</name>
<dbReference type="GO" id="GO:0004523">
    <property type="term" value="F:RNA-DNA hybrid ribonuclease activity"/>
    <property type="evidence" value="ECO:0007669"/>
    <property type="project" value="InterPro"/>
</dbReference>
<feature type="compositionally biased region" description="Polar residues" evidence="7">
    <location>
        <begin position="327"/>
        <end position="337"/>
    </location>
</feature>
<feature type="domain" description="Reverse transcriptase RNase H-like" evidence="11">
    <location>
        <begin position="1508"/>
        <end position="1568"/>
    </location>
</feature>
<feature type="domain" description="RNase H type-1" evidence="10">
    <location>
        <begin position="1622"/>
        <end position="1701"/>
    </location>
</feature>
<keyword evidence="8" id="KW-0812">Transmembrane</keyword>
<accession>A0A484MGW8</accession>
<evidence type="ECO:0000259" key="9">
    <source>
        <dbReference type="Pfam" id="PF03732"/>
    </source>
</evidence>
<dbReference type="PANTHER" id="PTHR48475:SF2">
    <property type="entry name" value="RIBONUCLEASE H"/>
    <property type="match status" value="1"/>
</dbReference>
<evidence type="ECO:0000256" key="6">
    <source>
        <dbReference type="ARBA" id="ARBA00022918"/>
    </source>
</evidence>
<keyword evidence="1" id="KW-0808">Transferase</keyword>
<evidence type="ECO:0000259" key="11">
    <source>
        <dbReference type="Pfam" id="PF17917"/>
    </source>
</evidence>
<reference evidence="12 13" key="1">
    <citation type="submission" date="2018-04" db="EMBL/GenBank/DDBJ databases">
        <authorList>
            <person name="Vogel A."/>
        </authorList>
    </citation>
    <scope>NUCLEOTIDE SEQUENCE [LARGE SCALE GENOMIC DNA]</scope>
</reference>
<evidence type="ECO:0000256" key="4">
    <source>
        <dbReference type="ARBA" id="ARBA00022759"/>
    </source>
</evidence>
<dbReference type="InterPro" id="IPR002156">
    <property type="entry name" value="RNaseH_domain"/>
</dbReference>
<dbReference type="GO" id="GO:0003964">
    <property type="term" value="F:RNA-directed DNA polymerase activity"/>
    <property type="evidence" value="ECO:0007669"/>
    <property type="project" value="UniProtKB-KW"/>
</dbReference>
<dbReference type="SUPFAM" id="SSF53098">
    <property type="entry name" value="Ribonuclease H-like"/>
    <property type="match status" value="1"/>
</dbReference>
<keyword evidence="13" id="KW-1185">Reference proteome</keyword>
<dbReference type="InterPro" id="IPR012337">
    <property type="entry name" value="RNaseH-like_sf"/>
</dbReference>
<dbReference type="GO" id="GO:0003676">
    <property type="term" value="F:nucleic acid binding"/>
    <property type="evidence" value="ECO:0007669"/>
    <property type="project" value="InterPro"/>
</dbReference>
<feature type="region of interest" description="Disordered" evidence="7">
    <location>
        <begin position="477"/>
        <end position="496"/>
    </location>
</feature>
<dbReference type="InterPro" id="IPR041373">
    <property type="entry name" value="RT_RNaseH"/>
</dbReference>
<organism evidence="12 13">
    <name type="scientific">Cuscuta campestris</name>
    <dbReference type="NCBI Taxonomy" id="132261"/>
    <lineage>
        <taxon>Eukaryota</taxon>
        <taxon>Viridiplantae</taxon>
        <taxon>Streptophyta</taxon>
        <taxon>Embryophyta</taxon>
        <taxon>Tracheophyta</taxon>
        <taxon>Spermatophyta</taxon>
        <taxon>Magnoliopsida</taxon>
        <taxon>eudicotyledons</taxon>
        <taxon>Gunneridae</taxon>
        <taxon>Pentapetalae</taxon>
        <taxon>asterids</taxon>
        <taxon>lamiids</taxon>
        <taxon>Solanales</taxon>
        <taxon>Convolvulaceae</taxon>
        <taxon>Cuscuteae</taxon>
        <taxon>Cuscuta</taxon>
        <taxon>Cuscuta subgen. Grammica</taxon>
        <taxon>Cuscuta sect. Cleistogrammica</taxon>
    </lineage>
</organism>
<feature type="region of interest" description="Disordered" evidence="7">
    <location>
        <begin position="517"/>
        <end position="543"/>
    </location>
</feature>
<protein>
    <recommendedName>
        <fullName evidence="14">RNase H type-1 domain-containing protein</fullName>
    </recommendedName>
</protein>
<keyword evidence="6" id="KW-0695">RNA-directed DNA polymerase</keyword>
<feature type="compositionally biased region" description="Polar residues" evidence="7">
    <location>
        <begin position="528"/>
        <end position="538"/>
    </location>
</feature>
<feature type="compositionally biased region" description="Polar residues" evidence="7">
    <location>
        <begin position="478"/>
        <end position="489"/>
    </location>
</feature>
<evidence type="ECO:0000256" key="5">
    <source>
        <dbReference type="ARBA" id="ARBA00022801"/>
    </source>
</evidence>
<dbReference type="InterPro" id="IPR005162">
    <property type="entry name" value="Retrotrans_gag_dom"/>
</dbReference>
<evidence type="ECO:0000256" key="7">
    <source>
        <dbReference type="SAM" id="MobiDB-lite"/>
    </source>
</evidence>
<feature type="region of interest" description="Disordered" evidence="7">
    <location>
        <begin position="1180"/>
        <end position="1224"/>
    </location>
</feature>
<feature type="region of interest" description="Disordered" evidence="7">
    <location>
        <begin position="275"/>
        <end position="339"/>
    </location>
</feature>
<evidence type="ECO:0000313" key="12">
    <source>
        <dbReference type="EMBL" id="VFQ88271.1"/>
    </source>
</evidence>
<keyword evidence="5" id="KW-0378">Hydrolase</keyword>
<keyword evidence="3" id="KW-0540">Nuclease</keyword>
<feature type="region of interest" description="Disordered" evidence="7">
    <location>
        <begin position="1381"/>
        <end position="1408"/>
    </location>
</feature>
<dbReference type="InterPro" id="IPR036397">
    <property type="entry name" value="RNaseH_sf"/>
</dbReference>
<evidence type="ECO:0000256" key="1">
    <source>
        <dbReference type="ARBA" id="ARBA00022679"/>
    </source>
</evidence>
<keyword evidence="2" id="KW-0548">Nucleotidyltransferase</keyword>
<dbReference type="OrthoDB" id="1724165at2759"/>
<keyword evidence="4" id="KW-0255">Endonuclease</keyword>
<evidence type="ECO:0000259" key="10">
    <source>
        <dbReference type="Pfam" id="PF13456"/>
    </source>
</evidence>
<dbReference type="Gene3D" id="3.30.420.10">
    <property type="entry name" value="Ribonuclease H-like superfamily/Ribonuclease H"/>
    <property type="match status" value="1"/>
</dbReference>
<dbReference type="PANTHER" id="PTHR48475">
    <property type="entry name" value="RIBONUCLEASE H"/>
    <property type="match status" value="1"/>
</dbReference>
<evidence type="ECO:0000256" key="3">
    <source>
        <dbReference type="ARBA" id="ARBA00022722"/>
    </source>
</evidence>
<evidence type="ECO:0000313" key="13">
    <source>
        <dbReference type="Proteomes" id="UP000595140"/>
    </source>
</evidence>
<dbReference type="EMBL" id="OOIL02003502">
    <property type="protein sequence ID" value="VFQ88271.1"/>
    <property type="molecule type" value="Genomic_DNA"/>
</dbReference>
<feature type="compositionally biased region" description="Basic and acidic residues" evidence="7">
    <location>
        <begin position="297"/>
        <end position="309"/>
    </location>
</feature>
<feature type="domain" description="Retrotransposon gag" evidence="9">
    <location>
        <begin position="1253"/>
        <end position="1343"/>
    </location>
</feature>
<proteinExistence type="predicted"/>
<keyword evidence="8" id="KW-1133">Transmembrane helix</keyword>
<evidence type="ECO:0008006" key="14">
    <source>
        <dbReference type="Google" id="ProtNLM"/>
    </source>
</evidence>
<sequence length="2128" mass="236569">MKIVGANIHFQKLEAKCSSPTFYQSYLEMIAAQELSEFLHMEIRFKYENEVLEFYKNGKVKTVKSKKDPHRTIQVINSIVGGTKVKLSQKKLGEKLHLPNSGVEIGRLPAKNLDWNIIGISGQAPSGLAKKADLNNDYKLVLELVIACLECGSGGHADDITQERAFIINSLITMSKVNWAAHFFNSISKHLGKPNQKYLCQGLYIGHILESWVLLLKERSMKPDIGYTTCLPKGKTDLVLAQLQRMKPLQTIFLVEAPQNLALVNMEEEEVTAQEELQRKKKRKITNPSTSGNVNPDKLKEKEPVEENSAHNQGPQQLEEEVHQVHSLPTSSPQPQTDDVDNQFWQLYYDWRAWKVGNSAEQLLGWDQQLKNEKIIKKCLGLPVNHSCEQILDNDWVWQRNYEDLRLEYLATTPASEFEADDEDPSVYKPIFSKASEDQMILTSKAQADLETTAEDFPVFPETSRAFVTVLPEADQENAASTPLEQNQEASEEEIQQPLKSQVLEILTTPCEISNQPELEIPEKSGENLEQSTPPETNEVQEEQAVEIQRTSTEAEKEVQMATLEAPETPVAVFEEQNEGEERDSLSRNISNFILDEAEEESERTLKIDDEEDVQEDAESLPMQLFQRTSSSHQVTNFHFHSSSISTLPDEVPETWTKKVQGLIESALASQHASFRQEIEQMEARHNMMIEKSEEKHSSDLKEISKSVHKTLEIISLLSNSVSDTMETYASDSYLQLKEVNKIREQIANVTVSLQKQMSLLQMDIRSALAVSPANQVVTKDYLKVIIDNQKEAHRLFRHLSTSSGNRKMEVILQQHSPSLILELPITVKEGEMSYVPSHLNMTDLILDVGQRCREAYIVVPEVSRNPTLAQQRCLVCNIAVGRLNAKLWFSATQARQRCWVHQHRCWAGLARPMVGLVMPLADVKNRTNPENSAQHLSSSGLDGTEAVGTIVSHFSNDAQTEERRNNIRRIEELCGNMQGIRLESVGRGESTRAWRVATHVSREQLEMLKNPSKALPDKGNNPPHKATSQQINTTSAQVQATNEGTSIPVAATIPVISASVLPLGLSSVPTASVISPFATPVPSAGPRVTFPPSMTQFMNDPANLQAIQGFGQVMAMCQQNGGMPFLPGMFPFALPGAVTIPLQAPMAETPSQTPMPQLSPFQPQLVSTMAPVNLTGALNAAGPSRPPQATNPQITPDGHCVSIESDDGEWDIRGPTRRRKEKTSVRQLLETPPSKGWGIGKRARENEEKCLLFFQTLQDRATEWFNKIRPGNIDSFSDLALKFKAKFQENCTKRKKFTYLSTAGQRESENLTQFLTRWKEEVDKVEEMDDKTVLSLLLNGLRAGELYKEFCRKPPATYQEAYHTAWEFAEAETQLRAKKEAEHGYKPQPVQVKKEEAPGPSRPRHHYDPVVRVVNTEECQEIRKAPVILPANPTGQTGRQWSGTYCSYHRSDSHNTSECKGVKGVIRQMIDSGELGKDYLQKAQEKNHQWIRPATQGNDRDTDRRRNNRYTAMEKTAYALFISAKKLTSYFQAHPVEVLTDQPLGAVLRNSTSSGRMVKWAMMLTQFNIEYRPRSAINGHALADFLVEMTGLTPNLPVNKPTEQWWEMAVDGASGPRGYGGEYEALAGGLRLAQALKISRVSIKSDSSLIVGQVTGNMEAREGRMVQYKDLVLALLRGFEEFKIAQIPRAENADADLLSKIDAAPRNSPFLVLMIAALVAVVLPMATFLFILEKLSIPLLPMLVCNDARSDVAQMSIVFPKSSFFPPVYEVASDTMVDCPSCMEDVLYKDQSTTLAKEFFVPALESVIKVAISHSKNLPGPRDVCCAGLFGRGEGTLQRNGDSKEELLDSLGAIFLNAVPISFIEVPIKTIWSGCTVRIHGPDCSFDFIHIRKGSKNGVIFMGYKDRDVIQKLGVQSGVLLPEEVMGSNTRPGEGASREGRGDEAAVDNAVIKVLNTIKARPAIAFVMIKGRDAVEVTTNNPGGISGLASCMQIIPQRFSVRSGEFAINCSNEDRVIVEGEIGVDCLGLVRVGNVGIQFWFNDGTKGVSCKGGFFGVEVETGSVKEGSGLIIPGEGKGIGSEFEGVELRVILGEGKLRFLNQAGGGQQVGLVLCPGEKANVKYFFMH</sequence>
<dbReference type="Proteomes" id="UP000595140">
    <property type="component" value="Unassembled WGS sequence"/>
</dbReference>
<keyword evidence="8" id="KW-0472">Membrane</keyword>
<dbReference type="Pfam" id="PF13456">
    <property type="entry name" value="RVT_3"/>
    <property type="match status" value="1"/>
</dbReference>
<evidence type="ECO:0000256" key="8">
    <source>
        <dbReference type="SAM" id="Phobius"/>
    </source>
</evidence>